<keyword evidence="3" id="KW-1185">Reference proteome</keyword>
<dbReference type="GeneID" id="54559070"/>
<evidence type="ECO:0000256" key="1">
    <source>
        <dbReference type="SAM" id="Phobius"/>
    </source>
</evidence>
<dbReference type="RefSeq" id="XP_033669452.1">
    <property type="nucleotide sequence ID" value="XM_033805798.1"/>
</dbReference>
<evidence type="ECO:0000313" key="2">
    <source>
        <dbReference type="EMBL" id="KAF2168563.1"/>
    </source>
</evidence>
<dbReference type="AlphaFoldDB" id="A0A6A6CPG4"/>
<feature type="transmembrane region" description="Helical" evidence="1">
    <location>
        <begin position="215"/>
        <end position="235"/>
    </location>
</feature>
<name>A0A6A6CPG4_ZASCE</name>
<dbReference type="Proteomes" id="UP000799537">
    <property type="component" value="Unassembled WGS sequence"/>
</dbReference>
<accession>A0A6A6CPG4</accession>
<evidence type="ECO:0000313" key="3">
    <source>
        <dbReference type="Proteomes" id="UP000799537"/>
    </source>
</evidence>
<organism evidence="2 3">
    <name type="scientific">Zasmidium cellare ATCC 36951</name>
    <dbReference type="NCBI Taxonomy" id="1080233"/>
    <lineage>
        <taxon>Eukaryota</taxon>
        <taxon>Fungi</taxon>
        <taxon>Dikarya</taxon>
        <taxon>Ascomycota</taxon>
        <taxon>Pezizomycotina</taxon>
        <taxon>Dothideomycetes</taxon>
        <taxon>Dothideomycetidae</taxon>
        <taxon>Mycosphaerellales</taxon>
        <taxon>Mycosphaerellaceae</taxon>
        <taxon>Zasmidium</taxon>
    </lineage>
</organism>
<feature type="transmembrane region" description="Helical" evidence="1">
    <location>
        <begin position="100"/>
        <end position="119"/>
    </location>
</feature>
<sequence>MSELTQTPSAPLLFTLPPLVQSRTFYSTTEPNTCTLIGDADIYGPGVRVSFYISFVAGVLAMEWHLPEELEKVRRAVVVISLAVTINTIVSTVQGSFAVLEWYIVFLMTVVLSLPIFVFPWRHNDTSIVKGVYALTIAIVFAVQPWIYFILPDQGARQGFFSVIGCILALFLILRFAWATIVDSGILKKLLDRKDHAALVEHLGRETQNTRAKQVIDLVKLAAFALVGIGSIVFVEEVIRINRIDLSEAPLDRSSQLIPLLVALFNLLPILWGLVKARLVEKEDPEIGL</sequence>
<keyword evidence="1" id="KW-0472">Membrane</keyword>
<keyword evidence="1" id="KW-1133">Transmembrane helix</keyword>
<protein>
    <submittedName>
        <fullName evidence="2">Uncharacterized protein</fullName>
    </submittedName>
</protein>
<feature type="transmembrane region" description="Helical" evidence="1">
    <location>
        <begin position="76"/>
        <end position="94"/>
    </location>
</feature>
<feature type="transmembrane region" description="Helical" evidence="1">
    <location>
        <begin position="131"/>
        <end position="148"/>
    </location>
</feature>
<dbReference type="EMBL" id="ML993590">
    <property type="protein sequence ID" value="KAF2168563.1"/>
    <property type="molecule type" value="Genomic_DNA"/>
</dbReference>
<gene>
    <name evidence="2" type="ORF">M409DRAFT_21313</name>
</gene>
<keyword evidence="1" id="KW-0812">Transmembrane</keyword>
<feature type="transmembrane region" description="Helical" evidence="1">
    <location>
        <begin position="160"/>
        <end position="181"/>
    </location>
</feature>
<feature type="transmembrane region" description="Helical" evidence="1">
    <location>
        <begin position="255"/>
        <end position="275"/>
    </location>
</feature>
<feature type="transmembrane region" description="Helical" evidence="1">
    <location>
        <begin position="46"/>
        <end position="64"/>
    </location>
</feature>
<reference evidence="2" key="1">
    <citation type="journal article" date="2020" name="Stud. Mycol.">
        <title>101 Dothideomycetes genomes: a test case for predicting lifestyles and emergence of pathogens.</title>
        <authorList>
            <person name="Haridas S."/>
            <person name="Albert R."/>
            <person name="Binder M."/>
            <person name="Bloem J."/>
            <person name="Labutti K."/>
            <person name="Salamov A."/>
            <person name="Andreopoulos B."/>
            <person name="Baker S."/>
            <person name="Barry K."/>
            <person name="Bills G."/>
            <person name="Bluhm B."/>
            <person name="Cannon C."/>
            <person name="Castanera R."/>
            <person name="Culley D."/>
            <person name="Daum C."/>
            <person name="Ezra D."/>
            <person name="Gonzalez J."/>
            <person name="Henrissat B."/>
            <person name="Kuo A."/>
            <person name="Liang C."/>
            <person name="Lipzen A."/>
            <person name="Lutzoni F."/>
            <person name="Magnuson J."/>
            <person name="Mondo S."/>
            <person name="Nolan M."/>
            <person name="Ohm R."/>
            <person name="Pangilinan J."/>
            <person name="Park H.-J."/>
            <person name="Ramirez L."/>
            <person name="Alfaro M."/>
            <person name="Sun H."/>
            <person name="Tritt A."/>
            <person name="Yoshinaga Y."/>
            <person name="Zwiers L.-H."/>
            <person name="Turgeon B."/>
            <person name="Goodwin S."/>
            <person name="Spatafora J."/>
            <person name="Crous P."/>
            <person name="Grigoriev I."/>
        </authorList>
    </citation>
    <scope>NUCLEOTIDE SEQUENCE</scope>
    <source>
        <strain evidence="2">ATCC 36951</strain>
    </source>
</reference>
<proteinExistence type="predicted"/>
<dbReference type="OrthoDB" id="3945378at2759"/>